<evidence type="ECO:0000313" key="1">
    <source>
        <dbReference type="EMBL" id="RKR07962.1"/>
    </source>
</evidence>
<evidence type="ECO:0000313" key="2">
    <source>
        <dbReference type="Proteomes" id="UP000269412"/>
    </source>
</evidence>
<proteinExistence type="predicted"/>
<dbReference type="RefSeq" id="WP_121068731.1">
    <property type="nucleotide sequence ID" value="NZ_RBIQ01000010.1"/>
</dbReference>
<protein>
    <submittedName>
        <fullName evidence="1">Uncharacterized protein</fullName>
    </submittedName>
</protein>
<sequence length="170" mass="20250">MDTFSTIRFKIKVANRFRKFSKQVAQTHTEAMEAMLNFFDWNDLSPNDNLGVKNERTNKRINAVIAILKNIEKYQTKPTAAMIQTLFEETTKLENEEESFAIETPSLITEHEELDYYRKEYFRVKENYQGLKQDLESILHKKQYVRSNFGNGYFKIEMDKETLEELKKKL</sequence>
<comment type="caution">
    <text evidence="1">The sequence shown here is derived from an EMBL/GenBank/DDBJ whole genome shotgun (WGS) entry which is preliminary data.</text>
</comment>
<dbReference type="InterPro" id="IPR048012">
    <property type="entry name" value="BfmA-like_N"/>
</dbReference>
<accession>A0A495DTK2</accession>
<dbReference type="Proteomes" id="UP000269412">
    <property type="component" value="Unassembled WGS sequence"/>
</dbReference>
<reference evidence="1 2" key="1">
    <citation type="submission" date="2018-10" db="EMBL/GenBank/DDBJ databases">
        <title>Genomic Encyclopedia of Archaeal and Bacterial Type Strains, Phase II (KMG-II): from individual species to whole genera.</title>
        <authorList>
            <person name="Goeker M."/>
        </authorList>
    </citation>
    <scope>NUCLEOTIDE SEQUENCE [LARGE SCALE GENOMIC DNA]</scope>
    <source>
        <strain evidence="1 2">DSM 25230</strain>
    </source>
</reference>
<organism evidence="1 2">
    <name type="scientific">Maribacter vaceletii</name>
    <dbReference type="NCBI Taxonomy" id="1206816"/>
    <lineage>
        <taxon>Bacteria</taxon>
        <taxon>Pseudomonadati</taxon>
        <taxon>Bacteroidota</taxon>
        <taxon>Flavobacteriia</taxon>
        <taxon>Flavobacteriales</taxon>
        <taxon>Flavobacteriaceae</taxon>
        <taxon>Maribacter</taxon>
    </lineage>
</organism>
<dbReference type="OrthoDB" id="1441069at2"/>
<dbReference type="NCBIfam" id="NF041200">
    <property type="entry name" value="mob_BfmA_Nterm"/>
    <property type="match status" value="1"/>
</dbReference>
<dbReference type="EMBL" id="RBIQ01000010">
    <property type="protein sequence ID" value="RKR07962.1"/>
    <property type="molecule type" value="Genomic_DNA"/>
</dbReference>
<keyword evidence="2" id="KW-1185">Reference proteome</keyword>
<gene>
    <name evidence="1" type="ORF">CLV91_2724</name>
</gene>
<dbReference type="AlphaFoldDB" id="A0A495DTK2"/>
<name>A0A495DTK2_9FLAO</name>